<gene>
    <name evidence="1" type="ORF">LMG26411_00401</name>
</gene>
<reference evidence="1 2" key="1">
    <citation type="submission" date="2021-03" db="EMBL/GenBank/DDBJ databases">
        <authorList>
            <person name="Peeters C."/>
        </authorList>
    </citation>
    <scope>NUCLEOTIDE SEQUENCE [LARGE SCALE GENOMIC DNA]</scope>
    <source>
        <strain evidence="1 2">LMG 26411</strain>
    </source>
</reference>
<dbReference type="Proteomes" id="UP000672657">
    <property type="component" value="Unassembled WGS sequence"/>
</dbReference>
<protein>
    <submittedName>
        <fullName evidence="1">Uncharacterized protein</fullName>
    </submittedName>
</protein>
<sequence length="37" mass="3927">MTNRLIIAAAMDKLQQRNYAADNESAGGQASGQFVAD</sequence>
<name>A0ABN7PS03_9BURK</name>
<evidence type="ECO:0000313" key="1">
    <source>
        <dbReference type="EMBL" id="CAG2130723.1"/>
    </source>
</evidence>
<dbReference type="EMBL" id="CAJPVI010000001">
    <property type="protein sequence ID" value="CAG2130723.1"/>
    <property type="molecule type" value="Genomic_DNA"/>
</dbReference>
<keyword evidence="2" id="KW-1185">Reference proteome</keyword>
<evidence type="ECO:0000313" key="2">
    <source>
        <dbReference type="Proteomes" id="UP000672657"/>
    </source>
</evidence>
<comment type="caution">
    <text evidence="1">The sequence shown here is derived from an EMBL/GenBank/DDBJ whole genome shotgun (WGS) entry which is preliminary data.</text>
</comment>
<accession>A0ABN7PS03</accession>
<organism evidence="1 2">
    <name type="scientific">Cupriavidus numazuensis</name>
    <dbReference type="NCBI Taxonomy" id="221992"/>
    <lineage>
        <taxon>Bacteria</taxon>
        <taxon>Pseudomonadati</taxon>
        <taxon>Pseudomonadota</taxon>
        <taxon>Betaproteobacteria</taxon>
        <taxon>Burkholderiales</taxon>
        <taxon>Burkholderiaceae</taxon>
        <taxon>Cupriavidus</taxon>
    </lineage>
</organism>
<proteinExistence type="predicted"/>